<accession>A0A9P6N2T2</accession>
<feature type="compositionally biased region" description="Polar residues" evidence="1">
    <location>
        <begin position="212"/>
        <end position="221"/>
    </location>
</feature>
<evidence type="ECO:0000256" key="1">
    <source>
        <dbReference type="SAM" id="MobiDB-lite"/>
    </source>
</evidence>
<organism evidence="3 4">
    <name type="scientific">Entomortierella chlamydospora</name>
    <dbReference type="NCBI Taxonomy" id="101097"/>
    <lineage>
        <taxon>Eukaryota</taxon>
        <taxon>Fungi</taxon>
        <taxon>Fungi incertae sedis</taxon>
        <taxon>Mucoromycota</taxon>
        <taxon>Mortierellomycotina</taxon>
        <taxon>Mortierellomycetes</taxon>
        <taxon>Mortierellales</taxon>
        <taxon>Mortierellaceae</taxon>
        <taxon>Entomortierella</taxon>
    </lineage>
</organism>
<feature type="region of interest" description="Disordered" evidence="1">
    <location>
        <begin position="70"/>
        <end position="105"/>
    </location>
</feature>
<dbReference type="AlphaFoldDB" id="A0A9P6N2T2"/>
<gene>
    <name evidence="3" type="ORF">BGZ80_000034</name>
</gene>
<protein>
    <recommendedName>
        <fullName evidence="2">BHLH domain-containing protein</fullName>
    </recommendedName>
</protein>
<reference evidence="3" key="1">
    <citation type="journal article" date="2020" name="Fungal Divers.">
        <title>Resolving the Mortierellaceae phylogeny through synthesis of multi-gene phylogenetics and phylogenomics.</title>
        <authorList>
            <person name="Vandepol N."/>
            <person name="Liber J."/>
            <person name="Desiro A."/>
            <person name="Na H."/>
            <person name="Kennedy M."/>
            <person name="Barry K."/>
            <person name="Grigoriev I.V."/>
            <person name="Miller A.N."/>
            <person name="O'Donnell K."/>
            <person name="Stajich J.E."/>
            <person name="Bonito G."/>
        </authorList>
    </citation>
    <scope>NUCLEOTIDE SEQUENCE</scope>
    <source>
        <strain evidence="3">NRRL 2769</strain>
    </source>
</reference>
<dbReference type="GO" id="GO:0046983">
    <property type="term" value="F:protein dimerization activity"/>
    <property type="evidence" value="ECO:0007669"/>
    <property type="project" value="InterPro"/>
</dbReference>
<keyword evidence="4" id="KW-1185">Reference proteome</keyword>
<dbReference type="Pfam" id="PF00010">
    <property type="entry name" value="HLH"/>
    <property type="match status" value="1"/>
</dbReference>
<evidence type="ECO:0000313" key="4">
    <source>
        <dbReference type="Proteomes" id="UP000703661"/>
    </source>
</evidence>
<evidence type="ECO:0000259" key="2">
    <source>
        <dbReference type="PROSITE" id="PS50888"/>
    </source>
</evidence>
<dbReference type="InterPro" id="IPR036638">
    <property type="entry name" value="HLH_DNA-bd_sf"/>
</dbReference>
<sequence length="251" mass="27935">MTATSSPTTPPPKNVFRLHGVNVLNRKNVDSISRLTALEKRRTTHILDERQRRDTMNQLLGELANLVRESAAEAQQQQQQQQHQQKQYNPDGTEKKPPVKSNSITTLRNAISEIRRLRACAGLETITPPCAASLVVSSPSVSRSSSPMEVSVSSNSKQQFQQQQHLLPPLAPMAPQYSTSDSRHSAAMATPESYPVQYQQIYGHSLNKTQYRYESPQSFSRPPSPGLSAPMALPQPYIQHSSYQSSPYALV</sequence>
<dbReference type="Proteomes" id="UP000703661">
    <property type="component" value="Unassembled WGS sequence"/>
</dbReference>
<feature type="compositionally biased region" description="Low complexity" evidence="1">
    <location>
        <begin position="75"/>
        <end position="87"/>
    </location>
</feature>
<dbReference type="SUPFAM" id="SSF47459">
    <property type="entry name" value="HLH, helix-loop-helix DNA-binding domain"/>
    <property type="match status" value="1"/>
</dbReference>
<name>A0A9P6N2T2_9FUNG</name>
<proteinExistence type="predicted"/>
<evidence type="ECO:0000313" key="3">
    <source>
        <dbReference type="EMBL" id="KAG0022530.1"/>
    </source>
</evidence>
<feature type="domain" description="BHLH" evidence="2">
    <location>
        <begin position="40"/>
        <end position="117"/>
    </location>
</feature>
<dbReference type="InterPro" id="IPR011598">
    <property type="entry name" value="bHLH_dom"/>
</dbReference>
<dbReference type="EMBL" id="JAAAID010000100">
    <property type="protein sequence ID" value="KAG0022530.1"/>
    <property type="molecule type" value="Genomic_DNA"/>
</dbReference>
<dbReference type="Gene3D" id="4.10.280.10">
    <property type="entry name" value="Helix-loop-helix DNA-binding domain"/>
    <property type="match status" value="1"/>
</dbReference>
<feature type="region of interest" description="Disordered" evidence="1">
    <location>
        <begin position="212"/>
        <end position="233"/>
    </location>
</feature>
<dbReference type="PROSITE" id="PS50888">
    <property type="entry name" value="BHLH"/>
    <property type="match status" value="1"/>
</dbReference>
<comment type="caution">
    <text evidence="3">The sequence shown here is derived from an EMBL/GenBank/DDBJ whole genome shotgun (WGS) entry which is preliminary data.</text>
</comment>